<comment type="caution">
    <text evidence="1">The sequence shown here is derived from an EMBL/GenBank/DDBJ whole genome shotgun (WGS) entry which is preliminary data.</text>
</comment>
<accession>A0AAD4I123</accession>
<gene>
    <name evidence="1" type="ORF">NEMBOFW57_001696</name>
</gene>
<reference evidence="1" key="1">
    <citation type="submission" date="2023-02" db="EMBL/GenBank/DDBJ databases">
        <authorList>
            <person name="Palmer J.M."/>
        </authorList>
    </citation>
    <scope>NUCLEOTIDE SEQUENCE</scope>
    <source>
        <strain evidence="1">FW57</strain>
    </source>
</reference>
<dbReference type="Proteomes" id="UP001197093">
    <property type="component" value="Unassembled WGS sequence"/>
</dbReference>
<dbReference type="InterPro" id="IPR014710">
    <property type="entry name" value="RmlC-like_jellyroll"/>
</dbReference>
<dbReference type="PANTHER" id="PTHR40434:SF1">
    <property type="entry name" value="CUPIN TYPE-1 DOMAIN-CONTAINING PROTEIN"/>
    <property type="match status" value="1"/>
</dbReference>
<dbReference type="EMBL" id="JAHCVI010000001">
    <property type="protein sequence ID" value="KAG7291677.1"/>
    <property type="molecule type" value="Genomic_DNA"/>
</dbReference>
<dbReference type="InterPro" id="IPR011051">
    <property type="entry name" value="RmlC_Cupin_sf"/>
</dbReference>
<proteinExistence type="predicted"/>
<dbReference type="PANTHER" id="PTHR40434">
    <property type="entry name" value="CUPIN_2 DOMAIN-CONTAINING PROTEIN"/>
    <property type="match status" value="1"/>
</dbReference>
<evidence type="ECO:0000313" key="1">
    <source>
        <dbReference type="EMBL" id="KAG7291677.1"/>
    </source>
</evidence>
<protein>
    <submittedName>
        <fullName evidence="1">Uncharacterized protein</fullName>
    </submittedName>
</protein>
<sequence length="96" mass="10701">MKSRKEVEAEVRSWGFSHVFTWSDGANAHYPPHSHAGLTTHVILSGQLTIAYPQDGDAEQRKKKTTYGVGDRIDVEAGRVHEVWMGEEGCTYVIGE</sequence>
<evidence type="ECO:0000313" key="2">
    <source>
        <dbReference type="Proteomes" id="UP001197093"/>
    </source>
</evidence>
<keyword evidence="2" id="KW-1185">Reference proteome</keyword>
<dbReference type="AlphaFoldDB" id="A0AAD4I123"/>
<organism evidence="1 2">
    <name type="scientific">Staphylotrichum longicolle</name>
    <dbReference type="NCBI Taxonomy" id="669026"/>
    <lineage>
        <taxon>Eukaryota</taxon>
        <taxon>Fungi</taxon>
        <taxon>Dikarya</taxon>
        <taxon>Ascomycota</taxon>
        <taxon>Pezizomycotina</taxon>
        <taxon>Sordariomycetes</taxon>
        <taxon>Sordariomycetidae</taxon>
        <taxon>Sordariales</taxon>
        <taxon>Chaetomiaceae</taxon>
        <taxon>Staphylotrichum</taxon>
    </lineage>
</organism>
<dbReference type="SUPFAM" id="SSF51182">
    <property type="entry name" value="RmlC-like cupins"/>
    <property type="match status" value="1"/>
</dbReference>
<dbReference type="Gene3D" id="2.60.120.10">
    <property type="entry name" value="Jelly Rolls"/>
    <property type="match status" value="1"/>
</dbReference>
<name>A0AAD4I123_9PEZI</name>